<protein>
    <submittedName>
        <fullName evidence="2">NAD-dependent dehydratase</fullName>
    </submittedName>
</protein>
<reference evidence="2 3" key="1">
    <citation type="submission" date="2018-10" db="EMBL/GenBank/DDBJ databases">
        <title>Draft genome sequence of Aquitalea MWU14-2217 isolated from a wild cranberry bog in Provincetown, Massachusetts.</title>
        <authorList>
            <person name="Ebadzadsahrai G."/>
            <person name="Soby S."/>
        </authorList>
    </citation>
    <scope>NUCLEOTIDE SEQUENCE [LARGE SCALE GENOMIC DNA]</scope>
    <source>
        <strain evidence="2 3">MWU14-2217</strain>
    </source>
</reference>
<dbReference type="SUPFAM" id="SSF51735">
    <property type="entry name" value="NAD(P)-binding Rossmann-fold domains"/>
    <property type="match status" value="1"/>
</dbReference>
<dbReference type="EMBL" id="RFAR01000044">
    <property type="protein sequence ID" value="RMC96958.1"/>
    <property type="molecule type" value="Genomic_DNA"/>
</dbReference>
<keyword evidence="3" id="KW-1185">Reference proteome</keyword>
<dbReference type="PANTHER" id="PTHR43355">
    <property type="entry name" value="FLAVIN REDUCTASE (NADPH)"/>
    <property type="match status" value="1"/>
</dbReference>
<organism evidence="2 3">
    <name type="scientific">Aquitalea palustris</name>
    <dbReference type="NCBI Taxonomy" id="2480983"/>
    <lineage>
        <taxon>Bacteria</taxon>
        <taxon>Pseudomonadati</taxon>
        <taxon>Pseudomonadota</taxon>
        <taxon>Betaproteobacteria</taxon>
        <taxon>Neisseriales</taxon>
        <taxon>Chromobacteriaceae</taxon>
        <taxon>Aquitalea</taxon>
    </lineage>
</organism>
<dbReference type="AlphaFoldDB" id="A0A454JHZ0"/>
<dbReference type="GO" id="GO:0004074">
    <property type="term" value="F:biliverdin reductase [NAD(P)H] activity"/>
    <property type="evidence" value="ECO:0007669"/>
    <property type="project" value="TreeGrafter"/>
</dbReference>
<accession>A0A454JHZ0</accession>
<dbReference type="InterPro" id="IPR016040">
    <property type="entry name" value="NAD(P)-bd_dom"/>
</dbReference>
<comment type="caution">
    <text evidence="2">The sequence shown here is derived from an EMBL/GenBank/DDBJ whole genome shotgun (WGS) entry which is preliminary data.</text>
</comment>
<dbReference type="Pfam" id="PF13460">
    <property type="entry name" value="NAD_binding_10"/>
    <property type="match status" value="1"/>
</dbReference>
<proteinExistence type="predicted"/>
<gene>
    <name evidence="2" type="ORF">EAY64_11185</name>
</gene>
<sequence>MRRVMIIGAHGQIARVVTRLLLEHADVALTLYLRRAQRLQSLATHPRVTLVEGDARDVAQLSAAMPGQDLVYANLSGDMASQAKAIVAAMQHTGLHRLVFISAMGIYAEVPGEKYRHILDPYRDSAAIVEASGLEYTLLRPAWLNDEDIAAYGLTRKGEPFKAAHEVVSRRSVAEIVRAICLDPALHVGESLGVHRQ</sequence>
<dbReference type="Proteomes" id="UP000274139">
    <property type="component" value="Unassembled WGS sequence"/>
</dbReference>
<dbReference type="InterPro" id="IPR051606">
    <property type="entry name" value="Polyketide_Oxido-like"/>
</dbReference>
<evidence type="ECO:0000259" key="1">
    <source>
        <dbReference type="Pfam" id="PF13460"/>
    </source>
</evidence>
<feature type="domain" description="NAD(P)-binding" evidence="1">
    <location>
        <begin position="8"/>
        <end position="184"/>
    </location>
</feature>
<dbReference type="PANTHER" id="PTHR43355:SF2">
    <property type="entry name" value="FLAVIN REDUCTASE (NADPH)"/>
    <property type="match status" value="1"/>
</dbReference>
<evidence type="ECO:0000313" key="2">
    <source>
        <dbReference type="EMBL" id="RMC96958.1"/>
    </source>
</evidence>
<dbReference type="InterPro" id="IPR036291">
    <property type="entry name" value="NAD(P)-bd_dom_sf"/>
</dbReference>
<dbReference type="GO" id="GO:0042602">
    <property type="term" value="F:riboflavin reductase (NADPH) activity"/>
    <property type="evidence" value="ECO:0007669"/>
    <property type="project" value="TreeGrafter"/>
</dbReference>
<name>A0A454JHZ0_9NEIS</name>
<dbReference type="OrthoDB" id="9803892at2"/>
<evidence type="ECO:0000313" key="3">
    <source>
        <dbReference type="Proteomes" id="UP000274139"/>
    </source>
</evidence>
<dbReference type="Gene3D" id="3.40.50.720">
    <property type="entry name" value="NAD(P)-binding Rossmann-like Domain"/>
    <property type="match status" value="1"/>
</dbReference>